<dbReference type="Proteomes" id="UP001381693">
    <property type="component" value="Unassembled WGS sequence"/>
</dbReference>
<dbReference type="EMBL" id="JAXCGZ010001917">
    <property type="protein sequence ID" value="KAK7085052.1"/>
    <property type="molecule type" value="Genomic_DNA"/>
</dbReference>
<gene>
    <name evidence="1" type="ORF">SK128_009721</name>
</gene>
<evidence type="ECO:0000313" key="2">
    <source>
        <dbReference type="Proteomes" id="UP001381693"/>
    </source>
</evidence>
<organism evidence="1 2">
    <name type="scientific">Halocaridina rubra</name>
    <name type="common">Hawaiian red shrimp</name>
    <dbReference type="NCBI Taxonomy" id="373956"/>
    <lineage>
        <taxon>Eukaryota</taxon>
        <taxon>Metazoa</taxon>
        <taxon>Ecdysozoa</taxon>
        <taxon>Arthropoda</taxon>
        <taxon>Crustacea</taxon>
        <taxon>Multicrustacea</taxon>
        <taxon>Malacostraca</taxon>
        <taxon>Eumalacostraca</taxon>
        <taxon>Eucarida</taxon>
        <taxon>Decapoda</taxon>
        <taxon>Pleocyemata</taxon>
        <taxon>Caridea</taxon>
        <taxon>Atyoidea</taxon>
        <taxon>Atyidae</taxon>
        <taxon>Halocaridina</taxon>
    </lineage>
</organism>
<evidence type="ECO:0000313" key="1">
    <source>
        <dbReference type="EMBL" id="KAK7085052.1"/>
    </source>
</evidence>
<reference evidence="1 2" key="1">
    <citation type="submission" date="2023-11" db="EMBL/GenBank/DDBJ databases">
        <title>Halocaridina rubra genome assembly.</title>
        <authorList>
            <person name="Smith C."/>
        </authorList>
    </citation>
    <scope>NUCLEOTIDE SEQUENCE [LARGE SCALE GENOMIC DNA]</scope>
    <source>
        <strain evidence="1">EP-1</strain>
        <tissue evidence="1">Whole</tissue>
    </source>
</reference>
<dbReference type="AlphaFoldDB" id="A0AAN8XK69"/>
<keyword evidence="2" id="KW-1185">Reference proteome</keyword>
<proteinExistence type="predicted"/>
<protein>
    <submittedName>
        <fullName evidence="1">Uncharacterized protein</fullName>
    </submittedName>
</protein>
<sequence>MWPWFPEVKITLPAHNSPSTFQLEYSKKAKKCSSVKKKILTQTLQQRTARHMEVLNSIMECMLCCWRMWLCTVQSSTMCSLGYSHCLWLDGVFEI</sequence>
<name>A0AAN8XK69_HALRR</name>
<accession>A0AAN8XK69</accession>
<comment type="caution">
    <text evidence="1">The sequence shown here is derived from an EMBL/GenBank/DDBJ whole genome shotgun (WGS) entry which is preliminary data.</text>
</comment>